<dbReference type="GO" id="GO:0016787">
    <property type="term" value="F:hydrolase activity"/>
    <property type="evidence" value="ECO:0007669"/>
    <property type="project" value="UniProtKB-KW"/>
</dbReference>
<feature type="signal peptide" evidence="4">
    <location>
        <begin position="1"/>
        <end position="29"/>
    </location>
</feature>
<evidence type="ECO:0000313" key="5">
    <source>
        <dbReference type="EMBL" id="MCG4611435.1"/>
    </source>
</evidence>
<proteinExistence type="inferred from homology"/>
<evidence type="ECO:0000256" key="1">
    <source>
        <dbReference type="ARBA" id="ARBA00009865"/>
    </source>
</evidence>
<dbReference type="InterPro" id="IPR006710">
    <property type="entry name" value="Glyco_hydro_43"/>
</dbReference>
<protein>
    <submittedName>
        <fullName evidence="5">Glycoside hydrolase family 43 protein</fullName>
    </submittedName>
</protein>
<evidence type="ECO:0000256" key="4">
    <source>
        <dbReference type="SAM" id="SignalP"/>
    </source>
</evidence>
<dbReference type="InterPro" id="IPR008979">
    <property type="entry name" value="Galactose-bd-like_sf"/>
</dbReference>
<keyword evidence="4" id="KW-0732">Signal</keyword>
<accession>A0ABS9MKX3</accession>
<dbReference type="Pfam" id="PF04616">
    <property type="entry name" value="Glyco_hydro_43"/>
    <property type="match status" value="1"/>
</dbReference>
<feature type="chain" id="PRO_5045719698" evidence="4">
    <location>
        <begin position="30"/>
        <end position="953"/>
    </location>
</feature>
<evidence type="ECO:0000313" key="6">
    <source>
        <dbReference type="Proteomes" id="UP001298681"/>
    </source>
</evidence>
<keyword evidence="6" id="KW-1185">Reference proteome</keyword>
<dbReference type="PANTHER" id="PTHR22925:SF3">
    <property type="entry name" value="GLYCOSYL HYDROLASE FAMILY PROTEIN 43"/>
    <property type="match status" value="1"/>
</dbReference>
<dbReference type="CDD" id="cd18825">
    <property type="entry name" value="GH43_CtGH43-like"/>
    <property type="match status" value="1"/>
</dbReference>
<dbReference type="PANTHER" id="PTHR22925">
    <property type="entry name" value="GLYCOSYL HYDROLASE 43 FAMILY MEMBER"/>
    <property type="match status" value="1"/>
</dbReference>
<evidence type="ECO:0000256" key="2">
    <source>
        <dbReference type="ARBA" id="ARBA00022801"/>
    </source>
</evidence>
<comment type="similarity">
    <text evidence="1">Belongs to the glycosyl hydrolase 43 family.</text>
</comment>
<sequence length="953" mass="105809">MKRTKRRALPLLLCLCMLLQTFVSAPALAATESGEPGDLLYFVNCAATNVADVAEGDAMGEYQSVTDQPYGEDAGTGNAWGYVEDEYMVRGGNADSVVKTDTYWYTSDSIQYDPETSGFRYNFAVENGSYEVTVGIKIPGWWGARTVDIDLEGTRTTDQASVPGGSATNATFERTSEIMVTDGELNVFVHNSKRTSADGDPILSYILVKRGEVYDKATLTDKIAEIEGKVEADQAAGVVYAEEPLGELYVGEENKEDNLQALNAVLASAKELAAQDNPSPADVKETCEHLDTVYSDLRSIETYDSFSGVNGDVWKDTNGKPIQAHGGQVQKLPMPDGTEKWWWVGEDKTTGSHSNGISAYSSDDLYNWTFEGYVMRSVPNREALDTDPYFTALYGDLTEEEKDYVYLCINKDTAIIERPKMIYNEATEKYIIWFHADGPTEESTSSYAAAAAGMAISDTPNGPFTFIRRSRLHQLPEEEYLEDNGVLDWYEEPQNRGFARDMNLFIDDDGTAYIIYSSEENRTMFISRLNDEYTDLDVPQEPVGLAKNGVDFVRLFPGGQREAPALFKYDGTYYMITSGATGWSPNPARYWKADEILGEWTDMGDPCIGDTDGKTFWSQSTNVIPVDPENGKFIYMGDRWGYGKEQDFSAEALADSRYIWLPVQIDARGNISLQEYNDWDLSVFDSINNIKLNSEMDDIYYGTENLPEQVNVSIREDEGWVTKDVNVSWDFSSLIPGAENTVTGTLEDANGLTITANVVDIPENLLYFIDSGATNGSELYDVIKEMAPNLVNTEAYDQAYAEGSWGYTGTDDDIAPKNPESQDAYTSGFWAKGGKNIDYKLPLKAGEYQVSLGFQEWWSTSRPMKVVVSYEGADGQTVETTIGTFTNSGEQAYLFPFTVENDADVTISVQRQNSNNPDPVLSWIALTGEVEEEPSEHMLTVTFPNTVELSIDG</sequence>
<dbReference type="Gene3D" id="2.60.120.430">
    <property type="entry name" value="Galactose-binding lectin"/>
    <property type="match status" value="2"/>
</dbReference>
<name>A0ABS9MKX3_9FIRM</name>
<reference evidence="5 6" key="1">
    <citation type="submission" date="2022-01" db="EMBL/GenBank/DDBJ databases">
        <title>Collection of gut derived symbiotic bacterial strains cultured from healthy donors.</title>
        <authorList>
            <person name="Lin H."/>
            <person name="Kohout C."/>
            <person name="Waligurski E."/>
            <person name="Pamer E.G."/>
        </authorList>
    </citation>
    <scope>NUCLEOTIDE SEQUENCE [LARGE SCALE GENOMIC DNA]</scope>
    <source>
        <strain evidence="5 6">DFI.7.58</strain>
    </source>
</reference>
<dbReference type="RefSeq" id="WP_237967013.1">
    <property type="nucleotide sequence ID" value="NZ_JAKNHQ010000015.1"/>
</dbReference>
<evidence type="ECO:0000256" key="3">
    <source>
        <dbReference type="ARBA" id="ARBA00023295"/>
    </source>
</evidence>
<dbReference type="SUPFAM" id="SSF49785">
    <property type="entry name" value="Galactose-binding domain-like"/>
    <property type="match status" value="1"/>
</dbReference>
<comment type="caution">
    <text evidence="5">The sequence shown here is derived from an EMBL/GenBank/DDBJ whole genome shotgun (WGS) entry which is preliminary data.</text>
</comment>
<dbReference type="SUPFAM" id="SSF75005">
    <property type="entry name" value="Arabinanase/levansucrase/invertase"/>
    <property type="match status" value="1"/>
</dbReference>
<dbReference type="InterPro" id="IPR023296">
    <property type="entry name" value="Glyco_hydro_beta-prop_sf"/>
</dbReference>
<feature type="non-terminal residue" evidence="5">
    <location>
        <position position="953"/>
    </location>
</feature>
<organism evidence="5 6">
    <name type="scientific">Anaeromassilibacillus senegalensis</name>
    <dbReference type="NCBI Taxonomy" id="1673717"/>
    <lineage>
        <taxon>Bacteria</taxon>
        <taxon>Bacillati</taxon>
        <taxon>Bacillota</taxon>
        <taxon>Clostridia</taxon>
        <taxon>Eubacteriales</taxon>
        <taxon>Acutalibacteraceae</taxon>
        <taxon>Anaeromassilibacillus</taxon>
    </lineage>
</organism>
<dbReference type="EMBL" id="JAKNHQ010000015">
    <property type="protein sequence ID" value="MCG4611435.1"/>
    <property type="molecule type" value="Genomic_DNA"/>
</dbReference>
<keyword evidence="2 5" id="KW-0378">Hydrolase</keyword>
<dbReference type="Proteomes" id="UP001298681">
    <property type="component" value="Unassembled WGS sequence"/>
</dbReference>
<gene>
    <name evidence="5" type="ORF">L0P57_10910</name>
</gene>
<keyword evidence="3" id="KW-0326">Glycosidase</keyword>
<dbReference type="Gene3D" id="2.115.10.20">
    <property type="entry name" value="Glycosyl hydrolase domain, family 43"/>
    <property type="match status" value="1"/>
</dbReference>